<dbReference type="SUPFAM" id="SSF46785">
    <property type="entry name" value="Winged helix' DNA-binding domain"/>
    <property type="match status" value="1"/>
</dbReference>
<comment type="subcellular location">
    <subcellularLocation>
        <location evidence="1">Cytoplasm</location>
    </subcellularLocation>
</comment>
<protein>
    <submittedName>
        <fullName evidence="7">MarR family transcriptional regulator</fullName>
    </submittedName>
</protein>
<dbReference type="FunFam" id="1.10.10.10:FF:000163">
    <property type="entry name" value="MarR family transcriptional regulator"/>
    <property type="match status" value="1"/>
</dbReference>
<evidence type="ECO:0000313" key="8">
    <source>
        <dbReference type="Proteomes" id="UP000515307"/>
    </source>
</evidence>
<dbReference type="CDD" id="cd00090">
    <property type="entry name" value="HTH_ARSR"/>
    <property type="match status" value="1"/>
</dbReference>
<dbReference type="InterPro" id="IPR011991">
    <property type="entry name" value="ArsR-like_HTH"/>
</dbReference>
<sequence>MTKDAPDTAARGPHPPAASLLLDEQLCFALYAAQRAVTAAYRPLLDELGLTYPQYLVMLVLWERGELPVKELARSLHLDYGTLSPLLKRLEGAGLVRRVRSPADERSVLVEPTADGAALRERAACVPGELIEAAGMASADVARLRTELHGLTARLEHPGDG</sequence>
<keyword evidence="3" id="KW-0805">Transcription regulation</keyword>
<keyword evidence="8" id="KW-1185">Reference proteome</keyword>
<dbReference type="InterPro" id="IPR039422">
    <property type="entry name" value="MarR/SlyA-like"/>
</dbReference>
<dbReference type="KEGG" id="sfiy:F0344_21560"/>
<accession>A0A7G7BVJ0</accession>
<evidence type="ECO:0000256" key="1">
    <source>
        <dbReference type="ARBA" id="ARBA00004496"/>
    </source>
</evidence>
<dbReference type="Pfam" id="PF01047">
    <property type="entry name" value="MarR"/>
    <property type="match status" value="1"/>
</dbReference>
<name>A0A7G7BVJ0_9ACTN</name>
<keyword evidence="4" id="KW-0238">DNA-binding</keyword>
<dbReference type="InterPro" id="IPR036390">
    <property type="entry name" value="WH_DNA-bd_sf"/>
</dbReference>
<dbReference type="GO" id="GO:0003700">
    <property type="term" value="F:DNA-binding transcription factor activity"/>
    <property type="evidence" value="ECO:0007669"/>
    <property type="project" value="InterPro"/>
</dbReference>
<dbReference type="InterPro" id="IPR036388">
    <property type="entry name" value="WH-like_DNA-bd_sf"/>
</dbReference>
<dbReference type="PANTHER" id="PTHR33164">
    <property type="entry name" value="TRANSCRIPTIONAL REGULATOR, MARR FAMILY"/>
    <property type="match status" value="1"/>
</dbReference>
<dbReference type="AlphaFoldDB" id="A0A7G7BVJ0"/>
<evidence type="ECO:0000256" key="2">
    <source>
        <dbReference type="ARBA" id="ARBA00022490"/>
    </source>
</evidence>
<reference evidence="8" key="1">
    <citation type="submission" date="2019-10" db="EMBL/GenBank/DDBJ databases">
        <title>Antimicrobial potential of Antarctic Bacteria.</title>
        <authorList>
            <person name="Benaud N."/>
            <person name="Edwards R.J."/>
            <person name="Ferrari B.C."/>
        </authorList>
    </citation>
    <scope>NUCLEOTIDE SEQUENCE [LARGE SCALE GENOMIC DNA]</scope>
    <source>
        <strain evidence="8">NBSH44</strain>
    </source>
</reference>
<evidence type="ECO:0000313" key="7">
    <source>
        <dbReference type="EMBL" id="QNE79355.1"/>
    </source>
</evidence>
<evidence type="ECO:0000259" key="6">
    <source>
        <dbReference type="PROSITE" id="PS50995"/>
    </source>
</evidence>
<dbReference type="PRINTS" id="PR00598">
    <property type="entry name" value="HTHMARR"/>
</dbReference>
<evidence type="ECO:0000256" key="5">
    <source>
        <dbReference type="ARBA" id="ARBA00023163"/>
    </source>
</evidence>
<organism evidence="7 8">
    <name type="scientific">Streptomyces finlayi</name>
    <dbReference type="NCBI Taxonomy" id="67296"/>
    <lineage>
        <taxon>Bacteria</taxon>
        <taxon>Bacillati</taxon>
        <taxon>Actinomycetota</taxon>
        <taxon>Actinomycetes</taxon>
        <taxon>Kitasatosporales</taxon>
        <taxon>Streptomycetaceae</taxon>
        <taxon>Streptomyces</taxon>
    </lineage>
</organism>
<feature type="domain" description="HTH marR-type" evidence="6">
    <location>
        <begin position="23"/>
        <end position="153"/>
    </location>
</feature>
<proteinExistence type="predicted"/>
<dbReference type="PANTHER" id="PTHR33164:SF5">
    <property type="entry name" value="ORGANIC HYDROPEROXIDE RESISTANCE TRANSCRIPTIONAL REGULATOR"/>
    <property type="match status" value="1"/>
</dbReference>
<keyword evidence="5" id="KW-0804">Transcription</keyword>
<dbReference type="EMBL" id="CP045702">
    <property type="protein sequence ID" value="QNE79355.1"/>
    <property type="molecule type" value="Genomic_DNA"/>
</dbReference>
<gene>
    <name evidence="7" type="ORF">F0344_21560</name>
</gene>
<keyword evidence="2" id="KW-0963">Cytoplasm</keyword>
<dbReference type="PROSITE" id="PS50995">
    <property type="entry name" value="HTH_MARR_2"/>
    <property type="match status" value="1"/>
</dbReference>
<evidence type="ECO:0000256" key="3">
    <source>
        <dbReference type="ARBA" id="ARBA00023015"/>
    </source>
</evidence>
<dbReference type="SMART" id="SM00347">
    <property type="entry name" value="HTH_MARR"/>
    <property type="match status" value="1"/>
</dbReference>
<dbReference type="GO" id="GO:0006950">
    <property type="term" value="P:response to stress"/>
    <property type="evidence" value="ECO:0007669"/>
    <property type="project" value="TreeGrafter"/>
</dbReference>
<dbReference type="RefSeq" id="WP_185302813.1">
    <property type="nucleotide sequence ID" value="NZ_CP045702.1"/>
</dbReference>
<dbReference type="InterPro" id="IPR000835">
    <property type="entry name" value="HTH_MarR-typ"/>
</dbReference>
<dbReference type="GO" id="GO:0005737">
    <property type="term" value="C:cytoplasm"/>
    <property type="evidence" value="ECO:0007669"/>
    <property type="project" value="UniProtKB-SubCell"/>
</dbReference>
<dbReference type="Proteomes" id="UP000515307">
    <property type="component" value="Chromosome"/>
</dbReference>
<evidence type="ECO:0000256" key="4">
    <source>
        <dbReference type="ARBA" id="ARBA00023125"/>
    </source>
</evidence>
<dbReference type="Gene3D" id="1.10.10.10">
    <property type="entry name" value="Winged helix-like DNA-binding domain superfamily/Winged helix DNA-binding domain"/>
    <property type="match status" value="1"/>
</dbReference>
<dbReference type="GO" id="GO:0003677">
    <property type="term" value="F:DNA binding"/>
    <property type="evidence" value="ECO:0007669"/>
    <property type="project" value="UniProtKB-KW"/>
</dbReference>